<protein>
    <submittedName>
        <fullName evidence="2">Uncharacterized protein</fullName>
    </submittedName>
</protein>
<reference evidence="2" key="1">
    <citation type="submission" date="2022-11" db="UniProtKB">
        <authorList>
            <consortium name="WormBaseParasite"/>
        </authorList>
    </citation>
    <scope>IDENTIFICATION</scope>
</reference>
<evidence type="ECO:0000313" key="1">
    <source>
        <dbReference type="Proteomes" id="UP000887576"/>
    </source>
</evidence>
<accession>A0AC34RJ38</accession>
<dbReference type="WBParaSite" id="JU765_v2.g7483.t1">
    <property type="protein sequence ID" value="JU765_v2.g7483.t1"/>
    <property type="gene ID" value="JU765_v2.g7483"/>
</dbReference>
<dbReference type="Proteomes" id="UP000887576">
    <property type="component" value="Unplaced"/>
</dbReference>
<organism evidence="1 2">
    <name type="scientific">Panagrolaimus sp. JU765</name>
    <dbReference type="NCBI Taxonomy" id="591449"/>
    <lineage>
        <taxon>Eukaryota</taxon>
        <taxon>Metazoa</taxon>
        <taxon>Ecdysozoa</taxon>
        <taxon>Nematoda</taxon>
        <taxon>Chromadorea</taxon>
        <taxon>Rhabditida</taxon>
        <taxon>Tylenchina</taxon>
        <taxon>Panagrolaimomorpha</taxon>
        <taxon>Panagrolaimoidea</taxon>
        <taxon>Panagrolaimidae</taxon>
        <taxon>Panagrolaimus</taxon>
    </lineage>
</organism>
<evidence type="ECO:0000313" key="2">
    <source>
        <dbReference type="WBParaSite" id="JU765_v2.g7483.t1"/>
    </source>
</evidence>
<name>A0AC34RJ38_9BILA</name>
<proteinExistence type="predicted"/>
<sequence>MTLGCMMSNSSGQVYTTLRYIAGIGNLLICVTLVVIVRKYTFFSHKSNFLVLATLVMTFICDLCPHLLSFLSYTFSNYNISNSLGLYSLLASAVESCCCGLIYRCSLRLKTQETLFSKHSNKTVPSSNRVVVISH</sequence>